<dbReference type="EMBL" id="CP069798">
    <property type="protein sequence ID" value="QRQ82198.1"/>
    <property type="molecule type" value="Genomic_DNA"/>
</dbReference>
<feature type="region of interest" description="Disordered" evidence="1">
    <location>
        <begin position="105"/>
        <end position="126"/>
    </location>
</feature>
<reference evidence="2" key="1">
    <citation type="submission" date="2021-02" db="EMBL/GenBank/DDBJ databases">
        <title>Neisseriaceae sp. 26B isolated from the cloaca of a Common Toad-headed Turtle (Mesoclemmys nasuta).</title>
        <authorList>
            <person name="Spergser J."/>
            <person name="Busse H.-J."/>
        </authorList>
    </citation>
    <scope>NUCLEOTIDE SEQUENCE</scope>
    <source>
        <strain evidence="2">26B</strain>
    </source>
</reference>
<dbReference type="RefSeq" id="WP_230339490.1">
    <property type="nucleotide sequence ID" value="NZ_CP069798.1"/>
</dbReference>
<sequence length="610" mass="63915">MQEQTGLFAGKEGFDIRVGKHTQLNGAVIASEAAPDKSRLSTETIGHKDLHNEAEYQIRGGSIRLSSGGSPMELLGNMAAVPGLAIPVAEQSSNTTKAALAEGNIEIRGDKQSGQNSLSGLSRDTAHAHQPLERIFDLKKIQERQELAQLIGEVGFRAAGDLSSKMGWAEDSPQRIALHALIGGLQAEAVGGNAASGAAAAGGAVWLNTKVENYLLENTQLSAAQRQAIQQWTAAATGAVVGGISGGSGTTALAGGAIGRDGEVFNRQLHPDETRILNQLQKNKSPEEQHRLKAAACALVQCAEGIPKTDPYYQKLHRLQAEGASYTKEQARLKSTQSDLFEYSWWDKTNDLRIRNDHGITKTKGAVNAVGGAATAVSSGVGGVGLCTTGVGCAAGAGIAALGVTAGYQQSKYGANQLLGTYQSDWGSQVVASFGTPTASTSPLAADAANVAVWGAETLITRKLGSVGGAKVVEPKAGNGTAPIKITISEYYNHHLNMVDDIKDQLTAKGFIVSEKEISFGSACGVGRCRPDIPYKTADGRIVEIIEVKTGGADLSIRQSEIFPQIQNGNAIPRGEVAIKFGLKAGVPLKYQGYPNGIPIREIRFLGASK</sequence>
<organism evidence="2 3">
    <name type="scientific">Paralysiella testudinis</name>
    <dbReference type="NCBI Taxonomy" id="2809020"/>
    <lineage>
        <taxon>Bacteria</taxon>
        <taxon>Pseudomonadati</taxon>
        <taxon>Pseudomonadota</taxon>
        <taxon>Betaproteobacteria</taxon>
        <taxon>Neisseriales</taxon>
        <taxon>Neisseriaceae</taxon>
        <taxon>Paralysiella</taxon>
    </lineage>
</organism>
<name>A0A892ZIC7_9NEIS</name>
<evidence type="ECO:0000313" key="3">
    <source>
        <dbReference type="Proteomes" id="UP000653156"/>
    </source>
</evidence>
<evidence type="ECO:0000313" key="2">
    <source>
        <dbReference type="EMBL" id="QRQ82198.1"/>
    </source>
</evidence>
<accession>A0A892ZIC7</accession>
<gene>
    <name evidence="2" type="ORF">JQU52_01835</name>
</gene>
<proteinExistence type="predicted"/>
<feature type="compositionally biased region" description="Polar residues" evidence="1">
    <location>
        <begin position="112"/>
        <end position="122"/>
    </location>
</feature>
<evidence type="ECO:0000256" key="1">
    <source>
        <dbReference type="SAM" id="MobiDB-lite"/>
    </source>
</evidence>
<dbReference type="Proteomes" id="UP000653156">
    <property type="component" value="Chromosome"/>
</dbReference>
<keyword evidence="3" id="KW-1185">Reference proteome</keyword>
<protein>
    <submittedName>
        <fullName evidence="2">DUF637 domain-containing protein</fullName>
    </submittedName>
</protein>
<dbReference type="AlphaFoldDB" id="A0A892ZIC7"/>
<dbReference type="KEGG" id="ptes:JQU52_01835"/>